<dbReference type="PROSITE" id="PS51257">
    <property type="entry name" value="PROKAR_LIPOPROTEIN"/>
    <property type="match status" value="1"/>
</dbReference>
<dbReference type="KEGG" id="bhp:BHAMNSH16_03895"/>
<keyword evidence="2" id="KW-1185">Reference proteome</keyword>
<accession>A0AAC9XKH3</accession>
<evidence type="ECO:0000313" key="1">
    <source>
        <dbReference type="EMBL" id="ASJ20834.1"/>
    </source>
</evidence>
<gene>
    <name evidence="1" type="ORF">BHAMNSH16_03895</name>
</gene>
<evidence type="ECO:0000313" key="2">
    <source>
        <dbReference type="Proteomes" id="UP000264880"/>
    </source>
</evidence>
<name>A0AAC9XKH3_9SPIR</name>
<dbReference type="RefSeq" id="WP_008731325.1">
    <property type="nucleotide sequence ID" value="NZ_CP019914.1"/>
</dbReference>
<organism evidence="1 2">
    <name type="scientific">Brachyspira hampsonii</name>
    <dbReference type="NCBI Taxonomy" id="1287055"/>
    <lineage>
        <taxon>Bacteria</taxon>
        <taxon>Pseudomonadati</taxon>
        <taxon>Spirochaetota</taxon>
        <taxon>Spirochaetia</taxon>
        <taxon>Brachyspirales</taxon>
        <taxon>Brachyspiraceae</taxon>
        <taxon>Brachyspira</taxon>
    </lineage>
</organism>
<protein>
    <recommendedName>
        <fullName evidence="3">Outer membrane protein beta-barrel domain-containing protein</fullName>
    </recommendedName>
</protein>
<dbReference type="EMBL" id="CP019914">
    <property type="protein sequence ID" value="ASJ20834.1"/>
    <property type="molecule type" value="Genomic_DNA"/>
</dbReference>
<sequence length="256" mass="29004">MKKVLNIFIIMFLSCLTVFAKSGIELGIFVPLGLSIGINQYSLTNKNPTSQQKTQFESAVKQVNRKSSAGFDAGFLFHIGYRFDINKDFSISVLGELGYNHDEFSFYSMSGDKKNENSYVYMFESMSFGIYPKFNWKKFAFGVNVGIKVPLYARAMSSYINYDAKNIDRNIENYNAFQIKNVFDVPIIPYLRVSVDYEVYTDKKLALVLGGYIGGDFGMSFKNTILNNQSIAKITKQTISSFDIGFQVGIRILPNN</sequence>
<evidence type="ECO:0008006" key="3">
    <source>
        <dbReference type="Google" id="ProtNLM"/>
    </source>
</evidence>
<dbReference type="Proteomes" id="UP000264880">
    <property type="component" value="Chromosome"/>
</dbReference>
<reference evidence="1 2" key="1">
    <citation type="submission" date="2017-02" db="EMBL/GenBank/DDBJ databases">
        <title>Complete genome sequence of Brachyspira hampsonii genomovar I strain NSH-16 (ATCC BAA-2463).</title>
        <authorList>
            <person name="Mirajkar N.S."/>
            <person name="Gebhart C.J."/>
        </authorList>
    </citation>
    <scope>NUCLEOTIDE SEQUENCE [LARGE SCALE GENOMIC DNA]</scope>
    <source>
        <strain evidence="1 2">NSH-16</strain>
    </source>
</reference>
<proteinExistence type="predicted"/>
<dbReference type="AlphaFoldDB" id="A0AAC9XKH3"/>